<name>A0ABS6EAG7_9FIRM</name>
<organism evidence="1 2">
    <name type="scientific">Tissierella simiarum</name>
    <dbReference type="NCBI Taxonomy" id="2841534"/>
    <lineage>
        <taxon>Bacteria</taxon>
        <taxon>Bacillati</taxon>
        <taxon>Bacillota</taxon>
        <taxon>Tissierellia</taxon>
        <taxon>Tissierellales</taxon>
        <taxon>Tissierellaceae</taxon>
        <taxon>Tissierella</taxon>
    </lineage>
</organism>
<reference evidence="1 2" key="1">
    <citation type="submission" date="2021-06" db="EMBL/GenBank/DDBJ databases">
        <authorList>
            <person name="Sun Q."/>
            <person name="Li D."/>
        </authorList>
    </citation>
    <scope>NUCLEOTIDE SEQUENCE [LARGE SCALE GENOMIC DNA]</scope>
    <source>
        <strain evidence="1 2">MSJ-40</strain>
    </source>
</reference>
<comment type="caution">
    <text evidence="1">The sequence shown here is derived from an EMBL/GenBank/DDBJ whole genome shotgun (WGS) entry which is preliminary data.</text>
</comment>
<evidence type="ECO:0000313" key="1">
    <source>
        <dbReference type="EMBL" id="MBU5439925.1"/>
    </source>
</evidence>
<gene>
    <name evidence="1" type="ORF">KQI42_18100</name>
</gene>
<accession>A0ABS6EAG7</accession>
<dbReference type="RefSeq" id="WP_216521811.1">
    <property type="nucleotide sequence ID" value="NZ_JAHLPM010000021.1"/>
</dbReference>
<protein>
    <submittedName>
        <fullName evidence="1">Uncharacterized protein</fullName>
    </submittedName>
</protein>
<dbReference type="Proteomes" id="UP000749471">
    <property type="component" value="Unassembled WGS sequence"/>
</dbReference>
<evidence type="ECO:0000313" key="2">
    <source>
        <dbReference type="Proteomes" id="UP000749471"/>
    </source>
</evidence>
<dbReference type="EMBL" id="JAHLPM010000021">
    <property type="protein sequence ID" value="MBU5439925.1"/>
    <property type="molecule type" value="Genomic_DNA"/>
</dbReference>
<proteinExistence type="predicted"/>
<sequence length="113" mass="12700">MQMLIIVLNNLDKLDDLLMEFTNSSILGATIIDSMGMIRALADEHEKDLPLFGSLKMMLNENRPFNKTIFTVLPDEKIPIAMDCVRKVVGDLNKEGVGIMFTLPIKYVEGITK</sequence>
<keyword evidence="2" id="KW-1185">Reference proteome</keyword>